<dbReference type="GO" id="GO:0016740">
    <property type="term" value="F:transferase activity"/>
    <property type="evidence" value="ECO:0007669"/>
    <property type="project" value="UniProtKB-KW"/>
</dbReference>
<gene>
    <name evidence="1" type="ordered locus">Amir_3273</name>
</gene>
<evidence type="ECO:0000313" key="1">
    <source>
        <dbReference type="EMBL" id="ACU37179.1"/>
    </source>
</evidence>
<protein>
    <submittedName>
        <fullName evidence="1">Aminoglycoside phosphotransferase</fullName>
    </submittedName>
</protein>
<sequence length="279" mass="30907">MEFDGYNLREQALHDVFAEIEKALSVRLEHDGITFGTQGATVGFPTGSNKWVRLSWRPIRGGHWESWTGPEAAAAISGVRMPNLYRSYRWTDENRAVVWRADEGDLVASKAVHATGVIDGDPGLSPTWWKDLAESLRALQAVNTERTAVTQEHISRRINQVFAGEELSTHVDEWQTAHADLHLGNLTAPDCVLLDWESWGQAPRGLDVATLWGHSLLVPEVASRVQAEFAEDMNSRSGLLAQLMFCANVIRLNKAKANPSLLLAPARIEAGRLVEALRV</sequence>
<accession>C6W8T0</accession>
<dbReference type="SUPFAM" id="SSF56112">
    <property type="entry name" value="Protein kinase-like (PK-like)"/>
    <property type="match status" value="1"/>
</dbReference>
<proteinExistence type="predicted"/>
<name>C6W8T0_ACTMD</name>
<dbReference type="eggNOG" id="COG0510">
    <property type="taxonomic scope" value="Bacteria"/>
</dbReference>
<dbReference type="AlphaFoldDB" id="C6W8T0"/>
<dbReference type="Proteomes" id="UP000002213">
    <property type="component" value="Chromosome"/>
</dbReference>
<dbReference type="STRING" id="446462.Amir_3273"/>
<dbReference type="OrthoDB" id="3680308at2"/>
<dbReference type="HOGENOM" id="CLU_056001_0_0_11"/>
<organism evidence="1 2">
    <name type="scientific">Actinosynnema mirum (strain ATCC 29888 / DSM 43827 / JCM 3225 / NBRC 14064 / NCIMB 13271 / NRRL B-12336 / IMRU 3971 / 101)</name>
    <dbReference type="NCBI Taxonomy" id="446462"/>
    <lineage>
        <taxon>Bacteria</taxon>
        <taxon>Bacillati</taxon>
        <taxon>Actinomycetota</taxon>
        <taxon>Actinomycetes</taxon>
        <taxon>Pseudonocardiales</taxon>
        <taxon>Pseudonocardiaceae</taxon>
        <taxon>Actinosynnema</taxon>
    </lineage>
</organism>
<dbReference type="KEGG" id="ami:Amir_3273"/>
<evidence type="ECO:0000313" key="2">
    <source>
        <dbReference type="Proteomes" id="UP000002213"/>
    </source>
</evidence>
<reference evidence="1 2" key="1">
    <citation type="journal article" date="2009" name="Stand. Genomic Sci.">
        <title>Complete genome sequence of Actinosynnema mirum type strain (101).</title>
        <authorList>
            <person name="Land M."/>
            <person name="Lapidus A."/>
            <person name="Mayilraj S."/>
            <person name="Chen F."/>
            <person name="Copeland A."/>
            <person name="Del Rio T.G."/>
            <person name="Nolan M."/>
            <person name="Lucas S."/>
            <person name="Tice H."/>
            <person name="Cheng J.F."/>
            <person name="Chertkov O."/>
            <person name="Bruce D."/>
            <person name="Goodwin L."/>
            <person name="Pitluck S."/>
            <person name="Rohde M."/>
            <person name="Goker M."/>
            <person name="Pati A."/>
            <person name="Ivanova N."/>
            <person name="Mavromatis K."/>
            <person name="Chen A."/>
            <person name="Palaniappan K."/>
            <person name="Hauser L."/>
            <person name="Chang Y.J."/>
            <person name="Jeffries C.C."/>
            <person name="Brettin T."/>
            <person name="Detter J.C."/>
            <person name="Han C."/>
            <person name="Chain P."/>
            <person name="Tindall B.J."/>
            <person name="Bristow J."/>
            <person name="Eisen J.A."/>
            <person name="Markowitz V."/>
            <person name="Hugenholtz P."/>
            <person name="Kyrpides N.C."/>
            <person name="Klenk H.P."/>
        </authorList>
    </citation>
    <scope>NUCLEOTIDE SEQUENCE [LARGE SCALE GENOMIC DNA]</scope>
    <source>
        <strain evidence="2">ATCC 29888 / DSM 43827 / JCM 3225 / NBRC 14064 / NCIMB 13271 / NRRL B-12336 / IMRU 3971 / 101</strain>
    </source>
</reference>
<dbReference type="InterPro" id="IPR011009">
    <property type="entry name" value="Kinase-like_dom_sf"/>
</dbReference>
<keyword evidence="1" id="KW-0808">Transferase</keyword>
<keyword evidence="2" id="KW-1185">Reference proteome</keyword>
<dbReference type="EMBL" id="CP001630">
    <property type="protein sequence ID" value="ACU37179.1"/>
    <property type="molecule type" value="Genomic_DNA"/>
</dbReference>
<dbReference type="RefSeq" id="WP_015802067.1">
    <property type="nucleotide sequence ID" value="NC_013093.1"/>
</dbReference>